<evidence type="ECO:0000256" key="5">
    <source>
        <dbReference type="ARBA" id="ARBA00022741"/>
    </source>
</evidence>
<dbReference type="Proteomes" id="UP000185596">
    <property type="component" value="Unassembled WGS sequence"/>
</dbReference>
<dbReference type="PANTHER" id="PTHR24421">
    <property type="entry name" value="NITRATE/NITRITE SENSOR PROTEIN NARX-RELATED"/>
    <property type="match status" value="1"/>
</dbReference>
<proteinExistence type="predicted"/>
<keyword evidence="9" id="KW-0472">Membrane</keyword>
<keyword evidence="6" id="KW-0418">Kinase</keyword>
<evidence type="ECO:0000313" key="12">
    <source>
        <dbReference type="Proteomes" id="UP000185596"/>
    </source>
</evidence>
<reference evidence="11 12" key="1">
    <citation type="submission" date="2016-12" db="EMBL/GenBank/DDBJ databases">
        <title>The draft genome sequence of Actinophytocola sp. 11-183.</title>
        <authorList>
            <person name="Wang W."/>
            <person name="Yuan L."/>
        </authorList>
    </citation>
    <scope>NUCLEOTIDE SEQUENCE [LARGE SCALE GENOMIC DNA]</scope>
    <source>
        <strain evidence="11 12">11-183</strain>
    </source>
</reference>
<feature type="transmembrane region" description="Helical" evidence="9">
    <location>
        <begin position="93"/>
        <end position="110"/>
    </location>
</feature>
<dbReference type="SUPFAM" id="SSF55874">
    <property type="entry name" value="ATPase domain of HSP90 chaperone/DNA topoisomerase II/histidine kinase"/>
    <property type="match status" value="1"/>
</dbReference>
<accession>A0A1Q8CKD9</accession>
<keyword evidence="5" id="KW-0547">Nucleotide-binding</keyword>
<dbReference type="EC" id="2.7.13.3" evidence="2"/>
<name>A0A1Q8CKD9_9PSEU</name>
<feature type="transmembrane region" description="Helical" evidence="9">
    <location>
        <begin position="392"/>
        <end position="414"/>
    </location>
</feature>
<keyword evidence="4" id="KW-0808">Transferase</keyword>
<dbReference type="Gene3D" id="3.30.565.10">
    <property type="entry name" value="Histidine kinase-like ATPase, C-terminal domain"/>
    <property type="match status" value="1"/>
</dbReference>
<keyword evidence="8" id="KW-0902">Two-component regulatory system</keyword>
<feature type="transmembrane region" description="Helical" evidence="9">
    <location>
        <begin position="68"/>
        <end position="87"/>
    </location>
</feature>
<dbReference type="Pfam" id="PF07730">
    <property type="entry name" value="HisKA_3"/>
    <property type="match status" value="1"/>
</dbReference>
<comment type="caution">
    <text evidence="11">The sequence shown here is derived from an EMBL/GenBank/DDBJ whole genome shotgun (WGS) entry which is preliminary data.</text>
</comment>
<keyword evidence="3" id="KW-0597">Phosphoprotein</keyword>
<keyword evidence="7" id="KW-0067">ATP-binding</keyword>
<dbReference type="AlphaFoldDB" id="A0A1Q8CKD9"/>
<dbReference type="OrthoDB" id="227596at2"/>
<evidence type="ECO:0000259" key="10">
    <source>
        <dbReference type="Pfam" id="PF07730"/>
    </source>
</evidence>
<dbReference type="InterPro" id="IPR050482">
    <property type="entry name" value="Sensor_HK_TwoCompSys"/>
</dbReference>
<keyword evidence="12" id="KW-1185">Reference proteome</keyword>
<evidence type="ECO:0000256" key="9">
    <source>
        <dbReference type="SAM" id="Phobius"/>
    </source>
</evidence>
<evidence type="ECO:0000313" key="11">
    <source>
        <dbReference type="EMBL" id="OLF14827.1"/>
    </source>
</evidence>
<keyword evidence="9" id="KW-1133">Transmembrane helix</keyword>
<evidence type="ECO:0000256" key="1">
    <source>
        <dbReference type="ARBA" id="ARBA00000085"/>
    </source>
</evidence>
<dbReference type="GO" id="GO:0016020">
    <property type="term" value="C:membrane"/>
    <property type="evidence" value="ECO:0007669"/>
    <property type="project" value="InterPro"/>
</dbReference>
<dbReference type="InterPro" id="IPR036890">
    <property type="entry name" value="HATPase_C_sf"/>
</dbReference>
<comment type="catalytic activity">
    <reaction evidence="1">
        <text>ATP + protein L-histidine = ADP + protein N-phospho-L-histidine.</text>
        <dbReference type="EC" id="2.7.13.3"/>
    </reaction>
</comment>
<dbReference type="STRING" id="1912961.BU204_25040"/>
<sequence length="500" mass="53662">MAALLAARRRSWLVGAAPVHRWRAGVLPFLLIAVPLGIELAGRWTELVVSLVVAGACVVAFGRFPVAVLSLAVAGVLVPTLVLSPVATSPVRGWPFAAAGVFGYLTGRRLAGQRPAVTALAGLLLAGLPVGVLVDVGQRAGFGVLFGLYDWFVLVLVLLLTVALPWLAGRYRRQRAELLVAGFERAALLQRARIAREMHDSLGHELGLVALRAAALEVSQRLDEPTRAQAGELRAGVTAATERLGEIVGLLGEPERTDLTPLVARAVAAGQRVELDAPAEPPEHLAGAVHRIVREGLTNAARHAPGMPVTVAIDVDIDVAERTTVTVTNGLVDTGGSRGRGSGLAGLREQVELLGGTLEGGVHDGRFVLEATLPHDPARRQPTRERPRLWRLLRVPLLAAAVVVALAFGLYALVGSDNRLDPAVYQKLHIGQPQESVEKVLPRFQILGDPERMLSAPPPAADCRHYWAEVQTDERLFYRLCFLDRRLAVKETVPRDAVSR</sequence>
<evidence type="ECO:0000256" key="8">
    <source>
        <dbReference type="ARBA" id="ARBA00023012"/>
    </source>
</evidence>
<keyword evidence="9" id="KW-0812">Transmembrane</keyword>
<protein>
    <recommendedName>
        <fullName evidence="2">histidine kinase</fullName>
        <ecNumber evidence="2">2.7.13.3</ecNumber>
    </recommendedName>
</protein>
<evidence type="ECO:0000256" key="2">
    <source>
        <dbReference type="ARBA" id="ARBA00012438"/>
    </source>
</evidence>
<evidence type="ECO:0000256" key="7">
    <source>
        <dbReference type="ARBA" id="ARBA00022840"/>
    </source>
</evidence>
<dbReference type="InterPro" id="IPR011712">
    <property type="entry name" value="Sig_transdc_His_kin_sub3_dim/P"/>
</dbReference>
<dbReference type="GO" id="GO:0046983">
    <property type="term" value="F:protein dimerization activity"/>
    <property type="evidence" value="ECO:0007669"/>
    <property type="project" value="InterPro"/>
</dbReference>
<feature type="domain" description="Signal transduction histidine kinase subgroup 3 dimerisation and phosphoacceptor" evidence="10">
    <location>
        <begin position="191"/>
        <end position="253"/>
    </location>
</feature>
<dbReference type="GO" id="GO:0005524">
    <property type="term" value="F:ATP binding"/>
    <property type="evidence" value="ECO:0007669"/>
    <property type="project" value="UniProtKB-KW"/>
</dbReference>
<evidence type="ECO:0000256" key="4">
    <source>
        <dbReference type="ARBA" id="ARBA00022679"/>
    </source>
</evidence>
<evidence type="ECO:0000256" key="3">
    <source>
        <dbReference type="ARBA" id="ARBA00022553"/>
    </source>
</evidence>
<evidence type="ECO:0000256" key="6">
    <source>
        <dbReference type="ARBA" id="ARBA00022777"/>
    </source>
</evidence>
<gene>
    <name evidence="11" type="ORF">BU204_25040</name>
</gene>
<organism evidence="11 12">
    <name type="scientific">Actinophytocola xanthii</name>
    <dbReference type="NCBI Taxonomy" id="1912961"/>
    <lineage>
        <taxon>Bacteria</taxon>
        <taxon>Bacillati</taxon>
        <taxon>Actinomycetota</taxon>
        <taxon>Actinomycetes</taxon>
        <taxon>Pseudonocardiales</taxon>
        <taxon>Pseudonocardiaceae</taxon>
    </lineage>
</organism>
<dbReference type="RefSeq" id="WP_075128193.1">
    <property type="nucleotide sequence ID" value="NZ_MSIE01000048.1"/>
</dbReference>
<feature type="transmembrane region" description="Helical" evidence="9">
    <location>
        <begin position="117"/>
        <end position="136"/>
    </location>
</feature>
<dbReference type="PANTHER" id="PTHR24421:SF10">
    <property type="entry name" value="NITRATE_NITRITE SENSOR PROTEIN NARQ"/>
    <property type="match status" value="1"/>
</dbReference>
<dbReference type="EMBL" id="MSIE01000048">
    <property type="protein sequence ID" value="OLF14827.1"/>
    <property type="molecule type" value="Genomic_DNA"/>
</dbReference>
<feature type="transmembrane region" description="Helical" evidence="9">
    <location>
        <begin position="148"/>
        <end position="168"/>
    </location>
</feature>
<dbReference type="CDD" id="cd16917">
    <property type="entry name" value="HATPase_UhpB-NarQ-NarX-like"/>
    <property type="match status" value="1"/>
</dbReference>
<dbReference type="GO" id="GO:0000155">
    <property type="term" value="F:phosphorelay sensor kinase activity"/>
    <property type="evidence" value="ECO:0007669"/>
    <property type="project" value="InterPro"/>
</dbReference>
<dbReference type="Gene3D" id="1.20.5.1930">
    <property type="match status" value="1"/>
</dbReference>